<sequence length="199" mass="23100">MDELEDIFGWPLLAHVPSFNPILDVAERYRVAPKSELPPHRLLFSFGDRDPLAPHHDWLNLESPSEEGNCQVVRMPFGADSWKTKLRREAIGLRELLFLWAMEHVRMPTLPHQDPYVRRDGDSTPTAEDLARLLEKMGFVQLHFPRYNMLFEREGAAARLYRHPGSPQFNLRVGVQHPEELKRVQVLLEDNTNMGKSPF</sequence>
<keyword evidence="2" id="KW-1185">Reference proteome</keyword>
<evidence type="ECO:0000313" key="2">
    <source>
        <dbReference type="Proteomes" id="UP000009026"/>
    </source>
</evidence>
<dbReference type="PATRIC" id="fig|1297742.4.peg.618"/>
<name>A0A0H4WK18_9BACT</name>
<dbReference type="RefSeq" id="WP_002636859.1">
    <property type="nucleotide sequence ID" value="NZ_CP012109.1"/>
</dbReference>
<dbReference type="EMBL" id="CP012109">
    <property type="protein sequence ID" value="AKQ63696.1"/>
    <property type="molecule type" value="Genomic_DNA"/>
</dbReference>
<dbReference type="KEGG" id="mym:A176_000608"/>
<accession>A0A0H4WK18</accession>
<reference evidence="1 2" key="1">
    <citation type="journal article" date="2016" name="PLoS ONE">
        <title>Complete Genome Sequence and Comparative Genomics of a Novel Myxobacterium Myxococcus hansupus.</title>
        <authorList>
            <person name="Sharma G."/>
            <person name="Narwani T."/>
            <person name="Subramanian S."/>
        </authorList>
    </citation>
    <scope>NUCLEOTIDE SEQUENCE [LARGE SCALE GENOMIC DNA]</scope>
    <source>
        <strain evidence="2">mixupus</strain>
    </source>
</reference>
<dbReference type="STRING" id="1297742.A176_000608"/>
<protein>
    <submittedName>
        <fullName evidence="1">Uncharacterized protein</fullName>
    </submittedName>
</protein>
<proteinExistence type="predicted"/>
<organism evidence="1 2">
    <name type="scientific">Pseudomyxococcus hansupus</name>
    <dbReference type="NCBI Taxonomy" id="1297742"/>
    <lineage>
        <taxon>Bacteria</taxon>
        <taxon>Pseudomonadati</taxon>
        <taxon>Myxococcota</taxon>
        <taxon>Myxococcia</taxon>
        <taxon>Myxococcales</taxon>
        <taxon>Cystobacterineae</taxon>
        <taxon>Myxococcaceae</taxon>
        <taxon>Pseudomyxococcus</taxon>
    </lineage>
</organism>
<evidence type="ECO:0000313" key="1">
    <source>
        <dbReference type="EMBL" id="AKQ63696.1"/>
    </source>
</evidence>
<gene>
    <name evidence="1" type="ORF">A176_000608</name>
</gene>
<dbReference type="AlphaFoldDB" id="A0A0H4WK18"/>
<dbReference type="Proteomes" id="UP000009026">
    <property type="component" value="Chromosome"/>
</dbReference>